<dbReference type="EMBL" id="MLFR01000012">
    <property type="protein sequence ID" value="ORM68966.1"/>
    <property type="molecule type" value="Genomic_DNA"/>
</dbReference>
<sequence length="59" mass="6459">MALPERSVRRDVAAEGTAERREDGPAAAEVLWPALNRAKEKAATSKNGSLTRTKLNEMH</sequence>
<evidence type="ECO:0000256" key="1">
    <source>
        <dbReference type="SAM" id="MobiDB-lite"/>
    </source>
</evidence>
<gene>
    <name evidence="2" type="ORF">HA51_13390</name>
</gene>
<protein>
    <submittedName>
        <fullName evidence="2">Uncharacterized protein</fullName>
    </submittedName>
</protein>
<feature type="region of interest" description="Disordered" evidence="1">
    <location>
        <begin position="1"/>
        <end position="25"/>
    </location>
</feature>
<proteinExistence type="predicted"/>
<dbReference type="AlphaFoldDB" id="A0A1X1CX55"/>
<feature type="compositionally biased region" description="Polar residues" evidence="1">
    <location>
        <begin position="44"/>
        <end position="53"/>
    </location>
</feature>
<evidence type="ECO:0000313" key="2">
    <source>
        <dbReference type="EMBL" id="ORM68966.1"/>
    </source>
</evidence>
<feature type="compositionally biased region" description="Basic and acidic residues" evidence="1">
    <location>
        <begin position="1"/>
        <end position="24"/>
    </location>
</feature>
<organism evidence="2 3">
    <name type="scientific">Pantoea rwandensis</name>
    <dbReference type="NCBI Taxonomy" id="1076550"/>
    <lineage>
        <taxon>Bacteria</taxon>
        <taxon>Pseudomonadati</taxon>
        <taxon>Pseudomonadota</taxon>
        <taxon>Gammaproteobacteria</taxon>
        <taxon>Enterobacterales</taxon>
        <taxon>Erwiniaceae</taxon>
        <taxon>Pantoea</taxon>
    </lineage>
</organism>
<accession>A0A1X1CX55</accession>
<name>A0A1X1CX55_9GAMM</name>
<evidence type="ECO:0000313" key="3">
    <source>
        <dbReference type="Proteomes" id="UP000193558"/>
    </source>
</evidence>
<dbReference type="Proteomes" id="UP000193558">
    <property type="component" value="Unassembled WGS sequence"/>
</dbReference>
<comment type="caution">
    <text evidence="2">The sequence shown here is derived from an EMBL/GenBank/DDBJ whole genome shotgun (WGS) entry which is preliminary data.</text>
</comment>
<feature type="region of interest" description="Disordered" evidence="1">
    <location>
        <begin position="40"/>
        <end position="59"/>
    </location>
</feature>
<reference evidence="2 3" key="1">
    <citation type="journal article" date="2017" name="Antonie Van Leeuwenhoek">
        <title>Phylogenomic resolution of the bacterial genus Pantoea and its relationship with Erwinia and Tatumella.</title>
        <authorList>
            <person name="Palmer M."/>
            <person name="Steenkamp E.T."/>
            <person name="Coetzee M.P."/>
            <person name="Chan W.Y."/>
            <person name="van Zyl E."/>
            <person name="De Maayer P."/>
            <person name="Coutinho T.A."/>
            <person name="Blom J."/>
            <person name="Smits T.H."/>
            <person name="Duffy B."/>
            <person name="Venter S.N."/>
        </authorList>
    </citation>
    <scope>NUCLEOTIDE SEQUENCE [LARGE SCALE GENOMIC DNA]</scope>
    <source>
        <strain evidence="2 3">LMG 26275</strain>
    </source>
</reference>